<protein>
    <submittedName>
        <fullName evidence="1">Uncharacterized protein</fullName>
    </submittedName>
</protein>
<evidence type="ECO:0000313" key="1">
    <source>
        <dbReference type="EMBL" id="GIN96926.1"/>
    </source>
</evidence>
<reference evidence="1 2" key="1">
    <citation type="submission" date="2021-03" db="EMBL/GenBank/DDBJ databases">
        <title>Antimicrobial resistance genes in bacteria isolated from Japanese honey, and their potential for conferring macrolide and lincosamide resistance in the American foulbrood pathogen Paenibacillus larvae.</title>
        <authorList>
            <person name="Okamoto M."/>
            <person name="Kumagai M."/>
            <person name="Kanamori H."/>
            <person name="Takamatsu D."/>
        </authorList>
    </citation>
    <scope>NUCLEOTIDE SEQUENCE [LARGE SCALE GENOMIC DNA]</scope>
    <source>
        <strain evidence="1 2">J6TS1</strain>
    </source>
</reference>
<organism evidence="1 2">
    <name type="scientific">Siminovitchia terrae</name>
    <name type="common">Bacillus terrae</name>
    <dbReference type="NCBI Taxonomy" id="1914933"/>
    <lineage>
        <taxon>Bacteria</taxon>
        <taxon>Bacillati</taxon>
        <taxon>Bacillota</taxon>
        <taxon>Bacilli</taxon>
        <taxon>Bacillales</taxon>
        <taxon>Bacillaceae</taxon>
        <taxon>Siminovitchia</taxon>
    </lineage>
</organism>
<name>A0ABQ4KZ91_SIMTE</name>
<accession>A0ABQ4KZ91</accession>
<comment type="caution">
    <text evidence="1">The sequence shown here is derived from an EMBL/GenBank/DDBJ whole genome shotgun (WGS) entry which is preliminary data.</text>
</comment>
<keyword evidence="2" id="KW-1185">Reference proteome</keyword>
<evidence type="ECO:0000313" key="2">
    <source>
        <dbReference type="Proteomes" id="UP000680670"/>
    </source>
</evidence>
<dbReference type="Proteomes" id="UP000680670">
    <property type="component" value="Unassembled WGS sequence"/>
</dbReference>
<dbReference type="EMBL" id="BORJ01000007">
    <property type="protein sequence ID" value="GIN96926.1"/>
    <property type="molecule type" value="Genomic_DNA"/>
</dbReference>
<proteinExistence type="predicted"/>
<gene>
    <name evidence="1" type="ORF">J6TS1_27960</name>
</gene>
<sequence>MVTLTKFSNQTKIFIIRRGTYIVERLKDKKMVKIRTDRTERNL</sequence>